<dbReference type="Proteomes" id="UP000763802">
    <property type="component" value="Unassembled WGS sequence"/>
</dbReference>
<accession>A0ABS5WW16</accession>
<comment type="caution">
    <text evidence="1">The sequence shown here is derived from an EMBL/GenBank/DDBJ whole genome shotgun (WGS) entry which is preliminary data.</text>
</comment>
<evidence type="ECO:0000313" key="1">
    <source>
        <dbReference type="EMBL" id="MBT3142891.1"/>
    </source>
</evidence>
<keyword evidence="2" id="KW-1185">Reference proteome</keyword>
<dbReference type="RefSeq" id="WP_164622086.1">
    <property type="nucleotide sequence ID" value="NZ_JAHHDY010000018.1"/>
</dbReference>
<name>A0ABS5WW16_9RHOB</name>
<reference evidence="1 2" key="1">
    <citation type="submission" date="2021-05" db="EMBL/GenBank/DDBJ databases">
        <title>Draft genomes of marine bacteria isolated from model chitin particles.</title>
        <authorList>
            <person name="Datta M.S."/>
            <person name="Schwartzman J.A."/>
            <person name="Cordero O."/>
        </authorList>
    </citation>
    <scope>NUCLEOTIDE SEQUENCE [LARGE SCALE GENOMIC DNA]</scope>
    <source>
        <strain evidence="1 2">4E07</strain>
    </source>
</reference>
<protein>
    <submittedName>
        <fullName evidence="1">Uncharacterized protein</fullName>
    </submittedName>
</protein>
<sequence length="209" mass="23663">MTIRQVHDPVELERMVHSMGKQSLSPILDPGKNDFTAANSFWLVAEAEGVPQMIGGVRVDDLRDLDIRTYWQRSLGRVFGQIPEPLEPKIPFTSVSGKIAYFGDLYSAGRSGLGRTGRDNLRLFTTVGHYLTHLEFSPDVTYCFVRDVDVQRGTPAVYGFLELSPFLYQWGSDPYPSGCPEWIAFTRKDQVHALMASAKRFIEESTRRK</sequence>
<evidence type="ECO:0000313" key="2">
    <source>
        <dbReference type="Proteomes" id="UP000763802"/>
    </source>
</evidence>
<dbReference type="EMBL" id="JAHHDY010000018">
    <property type="protein sequence ID" value="MBT3142891.1"/>
    <property type="molecule type" value="Genomic_DNA"/>
</dbReference>
<gene>
    <name evidence="1" type="ORF">KL867_17620</name>
</gene>
<proteinExistence type="predicted"/>
<organism evidence="1 2">
    <name type="scientific">Falsiruegeria litorea</name>
    <dbReference type="NCBI Taxonomy" id="1280831"/>
    <lineage>
        <taxon>Bacteria</taxon>
        <taxon>Pseudomonadati</taxon>
        <taxon>Pseudomonadota</taxon>
        <taxon>Alphaproteobacteria</taxon>
        <taxon>Rhodobacterales</taxon>
        <taxon>Roseobacteraceae</taxon>
        <taxon>Falsiruegeria</taxon>
    </lineage>
</organism>